<dbReference type="AlphaFoldDB" id="A0AAE0VNR7"/>
<dbReference type="PROSITE" id="PS51253">
    <property type="entry name" value="HTH_CENPB"/>
    <property type="match status" value="1"/>
</dbReference>
<dbReference type="Pfam" id="PF03221">
    <property type="entry name" value="HTH_Tnp_Tc5"/>
    <property type="match status" value="1"/>
</dbReference>
<evidence type="ECO:0000256" key="1">
    <source>
        <dbReference type="ARBA" id="ARBA00023125"/>
    </source>
</evidence>
<name>A0AAE0VNR7_9BIVA</name>
<keyword evidence="5" id="KW-1185">Reference proteome</keyword>
<reference evidence="4" key="3">
    <citation type="submission" date="2023-05" db="EMBL/GenBank/DDBJ databases">
        <authorList>
            <person name="Smith C.H."/>
        </authorList>
    </citation>
    <scope>NUCLEOTIDE SEQUENCE</scope>
    <source>
        <strain evidence="4">CHS0354</strain>
        <tissue evidence="4">Mantle</tissue>
    </source>
</reference>
<dbReference type="InterPro" id="IPR006600">
    <property type="entry name" value="HTH_CenpB_DNA-bd_dom"/>
</dbReference>
<organism evidence="4 5">
    <name type="scientific">Potamilus streckersoni</name>
    <dbReference type="NCBI Taxonomy" id="2493646"/>
    <lineage>
        <taxon>Eukaryota</taxon>
        <taxon>Metazoa</taxon>
        <taxon>Spiralia</taxon>
        <taxon>Lophotrochozoa</taxon>
        <taxon>Mollusca</taxon>
        <taxon>Bivalvia</taxon>
        <taxon>Autobranchia</taxon>
        <taxon>Heteroconchia</taxon>
        <taxon>Palaeoheterodonta</taxon>
        <taxon>Unionida</taxon>
        <taxon>Unionoidea</taxon>
        <taxon>Unionidae</taxon>
        <taxon>Ambleminae</taxon>
        <taxon>Lampsilini</taxon>
        <taxon>Potamilus</taxon>
    </lineage>
</organism>
<evidence type="ECO:0000313" key="4">
    <source>
        <dbReference type="EMBL" id="KAK3584684.1"/>
    </source>
</evidence>
<accession>A0AAE0VNR7</accession>
<feature type="domain" description="HTH CENPB-type" evidence="3">
    <location>
        <begin position="109"/>
        <end position="181"/>
    </location>
</feature>
<feature type="region of interest" description="Disordered" evidence="2">
    <location>
        <begin position="15"/>
        <end position="54"/>
    </location>
</feature>
<dbReference type="EMBL" id="JAEAOA010001313">
    <property type="protein sequence ID" value="KAK3584684.1"/>
    <property type="molecule type" value="Genomic_DNA"/>
</dbReference>
<dbReference type="Proteomes" id="UP001195483">
    <property type="component" value="Unassembled WGS sequence"/>
</dbReference>
<protein>
    <recommendedName>
        <fullName evidence="3">HTH CENPB-type domain-containing protein</fullName>
    </recommendedName>
</protein>
<gene>
    <name evidence="4" type="ORF">CHS0354_021354</name>
</gene>
<reference evidence="4" key="1">
    <citation type="journal article" date="2021" name="Genome Biol. Evol.">
        <title>A High-Quality Reference Genome for a Parasitic Bivalve with Doubly Uniparental Inheritance (Bivalvia: Unionida).</title>
        <authorList>
            <person name="Smith C.H."/>
        </authorList>
    </citation>
    <scope>NUCLEOTIDE SEQUENCE</scope>
    <source>
        <strain evidence="4">CHS0354</strain>
    </source>
</reference>
<feature type="compositionally biased region" description="Basic and acidic residues" evidence="2">
    <location>
        <begin position="17"/>
        <end position="43"/>
    </location>
</feature>
<proteinExistence type="predicted"/>
<reference evidence="4" key="2">
    <citation type="journal article" date="2021" name="Genome Biol. Evol.">
        <title>Developing a high-quality reference genome for a parasitic bivalve with doubly uniparental inheritance (Bivalvia: Unionida).</title>
        <authorList>
            <person name="Smith C.H."/>
        </authorList>
    </citation>
    <scope>NUCLEOTIDE SEQUENCE</scope>
    <source>
        <strain evidence="4">CHS0354</strain>
        <tissue evidence="4">Mantle</tissue>
    </source>
</reference>
<comment type="caution">
    <text evidence="4">The sequence shown here is derived from an EMBL/GenBank/DDBJ whole genome shotgun (WGS) entry which is preliminary data.</text>
</comment>
<evidence type="ECO:0000313" key="5">
    <source>
        <dbReference type="Proteomes" id="UP001195483"/>
    </source>
</evidence>
<sequence length="206" mass="23586">MKTALMLTFRDAKKRHWNDSEDASQKESPKKKAALDDKSDYLKPESAPAGSVRSPCKHFTLKQKKTIVNNAKPLGIRPIAKMLKIPKSTVSTWMKIDLSAHMNLNRHFPKCGRPISYGQAIDDKISQWVLTQCDLKIPVNVEGIYMYVKELVSKELPKSKFSASHTWGDGFLRRHRFVLKSRTSLAQYLHKDLEEKVSSFHKFDDG</sequence>
<evidence type="ECO:0000256" key="2">
    <source>
        <dbReference type="SAM" id="MobiDB-lite"/>
    </source>
</evidence>
<dbReference type="GO" id="GO:0003677">
    <property type="term" value="F:DNA binding"/>
    <property type="evidence" value="ECO:0007669"/>
    <property type="project" value="UniProtKB-KW"/>
</dbReference>
<evidence type="ECO:0000259" key="3">
    <source>
        <dbReference type="PROSITE" id="PS51253"/>
    </source>
</evidence>
<keyword evidence="1" id="KW-0238">DNA-binding</keyword>